<evidence type="ECO:0000313" key="1">
    <source>
        <dbReference type="EMBL" id="MEF2253695.1"/>
    </source>
</evidence>
<dbReference type="EMBL" id="JAZHOV010000001">
    <property type="protein sequence ID" value="MEF2253695.1"/>
    <property type="molecule type" value="Genomic_DNA"/>
</dbReference>
<reference evidence="1 2" key="1">
    <citation type="submission" date="2024-01" db="EMBL/GenBank/DDBJ databases">
        <title>the genome sequence of strain Microbacterium schleiferi NBRC 15075.</title>
        <authorList>
            <person name="Ding Y."/>
            <person name="Zhang G."/>
        </authorList>
    </citation>
    <scope>NUCLEOTIDE SEQUENCE [LARGE SCALE GENOMIC DNA]</scope>
    <source>
        <strain evidence="1 2">NBRC 15075</strain>
    </source>
</reference>
<sequence length="135" mass="13720">MIEAASDPESSDLCSLVSHDEVVALLGAATFVSQNSFGSLTDSFGGQCAWADNTTGDTAGGATFLELIVWDPAGTNPPPPDAPRAGSEGIVATSTGAYFASADKVFWLRVSGDHATDQALVSATQALAESVAARI</sequence>
<keyword evidence="2" id="KW-1185">Reference proteome</keyword>
<evidence type="ECO:0000313" key="2">
    <source>
        <dbReference type="Proteomes" id="UP001351900"/>
    </source>
</evidence>
<proteinExistence type="predicted"/>
<comment type="caution">
    <text evidence="1">The sequence shown here is derived from an EMBL/GenBank/DDBJ whole genome shotgun (WGS) entry which is preliminary data.</text>
</comment>
<protein>
    <submittedName>
        <fullName evidence="1">Uncharacterized protein</fullName>
    </submittedName>
</protein>
<organism evidence="1 2">
    <name type="scientific">Microbacterium schleiferi</name>
    <dbReference type="NCBI Taxonomy" id="69362"/>
    <lineage>
        <taxon>Bacteria</taxon>
        <taxon>Bacillati</taxon>
        <taxon>Actinomycetota</taxon>
        <taxon>Actinomycetes</taxon>
        <taxon>Micrococcales</taxon>
        <taxon>Microbacteriaceae</taxon>
        <taxon>Microbacterium</taxon>
    </lineage>
</organism>
<dbReference type="Proteomes" id="UP001351900">
    <property type="component" value="Unassembled WGS sequence"/>
</dbReference>
<accession>A0ABU7V1X6</accession>
<gene>
    <name evidence="1" type="ORF">V2V91_00920</name>
</gene>
<dbReference type="RefSeq" id="WP_292711909.1">
    <property type="nucleotide sequence ID" value="NZ_BAAAUO010000003.1"/>
</dbReference>
<name>A0ABU7V1X6_9MICO</name>